<reference evidence="1 2" key="1">
    <citation type="submission" date="2018-08" db="EMBL/GenBank/DDBJ databases">
        <title>Genome and evolution of the arbuscular mycorrhizal fungus Diversispora epigaea (formerly Glomus versiforme) and its bacterial endosymbionts.</title>
        <authorList>
            <person name="Sun X."/>
            <person name="Fei Z."/>
            <person name="Harrison M."/>
        </authorList>
    </citation>
    <scope>NUCLEOTIDE SEQUENCE [LARGE SCALE GENOMIC DNA]</scope>
    <source>
        <strain evidence="1 2">IT104</strain>
    </source>
</reference>
<evidence type="ECO:0000313" key="2">
    <source>
        <dbReference type="Proteomes" id="UP000266861"/>
    </source>
</evidence>
<protein>
    <submittedName>
        <fullName evidence="1">Uncharacterized protein</fullName>
    </submittedName>
</protein>
<organism evidence="1 2">
    <name type="scientific">Diversispora epigaea</name>
    <dbReference type="NCBI Taxonomy" id="1348612"/>
    <lineage>
        <taxon>Eukaryota</taxon>
        <taxon>Fungi</taxon>
        <taxon>Fungi incertae sedis</taxon>
        <taxon>Mucoromycota</taxon>
        <taxon>Glomeromycotina</taxon>
        <taxon>Glomeromycetes</taxon>
        <taxon>Diversisporales</taxon>
        <taxon>Diversisporaceae</taxon>
        <taxon>Diversispora</taxon>
    </lineage>
</organism>
<evidence type="ECO:0000313" key="1">
    <source>
        <dbReference type="EMBL" id="RHZ85952.1"/>
    </source>
</evidence>
<accession>A0A397JFM2</accession>
<proteinExistence type="predicted"/>
<comment type="caution">
    <text evidence="1">The sequence shown here is derived from an EMBL/GenBank/DDBJ whole genome shotgun (WGS) entry which is preliminary data.</text>
</comment>
<name>A0A397JFM2_9GLOM</name>
<keyword evidence="2" id="KW-1185">Reference proteome</keyword>
<dbReference type="Proteomes" id="UP000266861">
    <property type="component" value="Unassembled WGS sequence"/>
</dbReference>
<gene>
    <name evidence="1" type="ORF">Glove_58g69</name>
</gene>
<sequence length="126" mass="14946">MNIIFYKKLALGSYIMRWEEESVRSYFSSLLSLLDLNSKLKFKKPKEVSVERLRQEYHHLESIIRKACDVDEKSKVGKCSNAIEGRIRLVNEYSIYTSSGNYNNQNRDEKIKDIKEMMKLKINFKI</sequence>
<dbReference type="EMBL" id="PQFF01000055">
    <property type="protein sequence ID" value="RHZ85952.1"/>
    <property type="molecule type" value="Genomic_DNA"/>
</dbReference>
<dbReference type="AlphaFoldDB" id="A0A397JFM2"/>